<reference evidence="2" key="2">
    <citation type="submission" date="2018-03" db="EMBL/GenBank/DDBJ databases">
        <title>The Triticum urartu genome reveals the dynamic nature of wheat genome evolution.</title>
        <authorList>
            <person name="Ling H."/>
            <person name="Ma B."/>
            <person name="Shi X."/>
            <person name="Liu H."/>
            <person name="Dong L."/>
            <person name="Sun H."/>
            <person name="Cao Y."/>
            <person name="Gao Q."/>
            <person name="Zheng S."/>
            <person name="Li Y."/>
            <person name="Yu Y."/>
            <person name="Du H."/>
            <person name="Qi M."/>
            <person name="Li Y."/>
            <person name="Yu H."/>
            <person name="Cui Y."/>
            <person name="Wang N."/>
            <person name="Chen C."/>
            <person name="Wu H."/>
            <person name="Zhao Y."/>
            <person name="Zhang J."/>
            <person name="Li Y."/>
            <person name="Zhou W."/>
            <person name="Zhang B."/>
            <person name="Hu W."/>
            <person name="Eijk M."/>
            <person name="Tang J."/>
            <person name="Witsenboer H."/>
            <person name="Zhao S."/>
            <person name="Li Z."/>
            <person name="Zhang A."/>
            <person name="Wang D."/>
            <person name="Liang C."/>
        </authorList>
    </citation>
    <scope>NUCLEOTIDE SEQUENCE [LARGE SCALE GENOMIC DNA]</scope>
    <source>
        <strain evidence="2">cv. G1812</strain>
    </source>
</reference>
<dbReference type="EnsemblPlants" id="TuG1812G0700005819.01.T01">
    <property type="protein sequence ID" value="TuG1812G0700005819.01.T01.cds357633"/>
    <property type="gene ID" value="TuG1812G0700005819.01"/>
</dbReference>
<reference evidence="3" key="1">
    <citation type="journal article" date="2013" name="Nature">
        <title>Draft genome of the wheat A-genome progenitor Triticum urartu.</title>
        <authorList>
            <person name="Ling H.Q."/>
            <person name="Zhao S."/>
            <person name="Liu D."/>
            <person name="Wang J."/>
            <person name="Sun H."/>
            <person name="Zhang C."/>
            <person name="Fan H."/>
            <person name="Li D."/>
            <person name="Dong L."/>
            <person name="Tao Y."/>
            <person name="Gao C."/>
            <person name="Wu H."/>
            <person name="Li Y."/>
            <person name="Cui Y."/>
            <person name="Guo X."/>
            <person name="Zheng S."/>
            <person name="Wang B."/>
            <person name="Yu K."/>
            <person name="Liang Q."/>
            <person name="Yang W."/>
            <person name="Lou X."/>
            <person name="Chen J."/>
            <person name="Feng M."/>
            <person name="Jian J."/>
            <person name="Zhang X."/>
            <person name="Luo G."/>
            <person name="Jiang Y."/>
            <person name="Liu J."/>
            <person name="Wang Z."/>
            <person name="Sha Y."/>
            <person name="Zhang B."/>
            <person name="Wu H."/>
            <person name="Tang D."/>
            <person name="Shen Q."/>
            <person name="Xue P."/>
            <person name="Zou S."/>
            <person name="Wang X."/>
            <person name="Liu X."/>
            <person name="Wang F."/>
            <person name="Yang Y."/>
            <person name="An X."/>
            <person name="Dong Z."/>
            <person name="Zhang K."/>
            <person name="Zhang X."/>
            <person name="Luo M.C."/>
            <person name="Dvorak J."/>
            <person name="Tong Y."/>
            <person name="Wang J."/>
            <person name="Yang H."/>
            <person name="Li Z."/>
            <person name="Wang D."/>
            <person name="Zhang A."/>
            <person name="Wang J."/>
        </authorList>
    </citation>
    <scope>NUCLEOTIDE SEQUENCE</scope>
    <source>
        <strain evidence="3">cv. G1812</strain>
    </source>
</reference>
<accession>A0A8R7V992</accession>
<evidence type="ECO:0000313" key="3">
    <source>
        <dbReference type="Proteomes" id="UP000015106"/>
    </source>
</evidence>
<reference evidence="2" key="3">
    <citation type="submission" date="2022-06" db="UniProtKB">
        <authorList>
            <consortium name="EnsemblPlants"/>
        </authorList>
    </citation>
    <scope>IDENTIFICATION</scope>
</reference>
<name>A0A8R7V992_TRIUA</name>
<evidence type="ECO:0000256" key="1">
    <source>
        <dbReference type="SAM" id="MobiDB-lite"/>
    </source>
</evidence>
<feature type="region of interest" description="Disordered" evidence="1">
    <location>
        <begin position="47"/>
        <end position="82"/>
    </location>
</feature>
<dbReference type="AlphaFoldDB" id="A0A8R7V992"/>
<keyword evidence="3" id="KW-1185">Reference proteome</keyword>
<sequence>MELYPRAIRNSPVPPRTLRSTVARKFYTVPSMASMLPRCRPAVNTTLAADSRPGVPASPASATKPWKRPRGDERHRSGLSRSSLSSMVICPNVAPPPSGDCTDVTSIAFGPVRFWCMYVRMRFRLVPWRWAPAARPPTRPAGRGLKSV</sequence>
<protein>
    <submittedName>
        <fullName evidence="2">Uncharacterized protein</fullName>
    </submittedName>
</protein>
<evidence type="ECO:0000313" key="2">
    <source>
        <dbReference type="EnsemblPlants" id="TuG1812G0700005819.01.T01.cds357633"/>
    </source>
</evidence>
<organism evidence="2 3">
    <name type="scientific">Triticum urartu</name>
    <name type="common">Red wild einkorn</name>
    <name type="synonym">Crithodium urartu</name>
    <dbReference type="NCBI Taxonomy" id="4572"/>
    <lineage>
        <taxon>Eukaryota</taxon>
        <taxon>Viridiplantae</taxon>
        <taxon>Streptophyta</taxon>
        <taxon>Embryophyta</taxon>
        <taxon>Tracheophyta</taxon>
        <taxon>Spermatophyta</taxon>
        <taxon>Magnoliopsida</taxon>
        <taxon>Liliopsida</taxon>
        <taxon>Poales</taxon>
        <taxon>Poaceae</taxon>
        <taxon>BOP clade</taxon>
        <taxon>Pooideae</taxon>
        <taxon>Triticodae</taxon>
        <taxon>Triticeae</taxon>
        <taxon>Triticinae</taxon>
        <taxon>Triticum</taxon>
    </lineage>
</organism>
<dbReference type="Proteomes" id="UP000015106">
    <property type="component" value="Chromosome 7"/>
</dbReference>
<dbReference type="Gramene" id="TuG1812G0700005819.01.T01">
    <property type="protein sequence ID" value="TuG1812G0700005819.01.T01.cds357633"/>
    <property type="gene ID" value="TuG1812G0700005819.01"/>
</dbReference>
<proteinExistence type="predicted"/>